<protein>
    <recommendedName>
        <fullName evidence="10">Auxin-responsive protein</fullName>
    </recommendedName>
</protein>
<keyword evidence="4 10" id="KW-0678">Repressor</keyword>
<evidence type="ECO:0000313" key="13">
    <source>
        <dbReference type="Proteomes" id="UP001652623"/>
    </source>
</evidence>
<proteinExistence type="inferred from homology"/>
<accession>A0A6P3ZWP4</accession>
<evidence type="ECO:0000256" key="4">
    <source>
        <dbReference type="ARBA" id="ARBA00022491"/>
    </source>
</evidence>
<dbReference type="PROSITE" id="PS51745">
    <property type="entry name" value="PB1"/>
    <property type="match status" value="1"/>
</dbReference>
<comment type="subcellular location">
    <subcellularLocation>
        <location evidence="1 10">Nucleus</location>
    </subcellularLocation>
</comment>
<keyword evidence="5 10" id="KW-0805">Transcription regulation</keyword>
<dbReference type="Gene3D" id="3.10.20.90">
    <property type="entry name" value="Phosphatidylinositol 3-kinase Catalytic Subunit, Chain A, domain 1"/>
    <property type="match status" value="1"/>
</dbReference>
<keyword evidence="7 10" id="KW-0539">Nucleus</keyword>
<evidence type="ECO:0000256" key="10">
    <source>
        <dbReference type="RuleBase" id="RU004549"/>
    </source>
</evidence>
<sequence length="353" mass="39756">MAELYDLVPENKEWVSTKSKIRNPGVLSEDKKLELRLGPPGEDQSLLSQQACNNNNNHEAKRVFQEAFKPQEEEKRINWLMSNEKGTDSKCQNLSSYSENMTVEEVGSAQWSYTSLPSLTLQPETQWHQQHQQQQPKLSSPPATASKFPNSAAPSCSQKRVVARAPAVVGWPPVRSFRKNLGSISFSKSTPLNDDELPKPMEANNDGKREGSEHEHMFVKINMEGVPIGRKVDLKAYDSYQKLSYAIDELFQGLLAAQRDYSACEKENKLGSDSDSKQIRDNNSLQENGEYTLVYEDNEGDRMLVGDVPWQMFVSTAKRLRVLKSSEISTLRLGSSEHEKTPLDATMEIEIGS</sequence>
<comment type="similarity">
    <text evidence="2 10">Belongs to the Aux/IAA family.</text>
</comment>
<keyword evidence="13" id="KW-1185">Reference proteome</keyword>
<dbReference type="GeneID" id="107420373"/>
<dbReference type="SUPFAM" id="SSF54277">
    <property type="entry name" value="CAD &amp; PB1 domains"/>
    <property type="match status" value="1"/>
</dbReference>
<evidence type="ECO:0000256" key="8">
    <source>
        <dbReference type="ARBA" id="ARBA00023294"/>
    </source>
</evidence>
<dbReference type="InterPro" id="IPR003311">
    <property type="entry name" value="AUX_IAA"/>
</dbReference>
<reference evidence="14" key="1">
    <citation type="submission" date="2025-08" db="UniProtKB">
        <authorList>
            <consortium name="RefSeq"/>
        </authorList>
    </citation>
    <scope>IDENTIFICATION</scope>
    <source>
        <tissue evidence="14">Seedling</tissue>
    </source>
</reference>
<evidence type="ECO:0000256" key="11">
    <source>
        <dbReference type="SAM" id="MobiDB-lite"/>
    </source>
</evidence>
<evidence type="ECO:0000313" key="14">
    <source>
        <dbReference type="RefSeq" id="XP_015884795.1"/>
    </source>
</evidence>
<dbReference type="InParanoid" id="A0A6P3ZWP4"/>
<dbReference type="GO" id="GO:0005634">
    <property type="term" value="C:nucleus"/>
    <property type="evidence" value="ECO:0007669"/>
    <property type="project" value="UniProtKB-SubCell"/>
</dbReference>
<dbReference type="FunFam" id="3.10.20.90:FF:000225">
    <property type="entry name" value="Auxin-responsive protein"/>
    <property type="match status" value="1"/>
</dbReference>
<evidence type="ECO:0000256" key="9">
    <source>
        <dbReference type="ARBA" id="ARBA00025283"/>
    </source>
</evidence>
<evidence type="ECO:0000256" key="7">
    <source>
        <dbReference type="ARBA" id="ARBA00023242"/>
    </source>
</evidence>
<feature type="region of interest" description="Disordered" evidence="11">
    <location>
        <begin position="124"/>
        <end position="157"/>
    </location>
</feature>
<comment type="function">
    <text evidence="9">Aux/IAA proteins are short-lived transcriptional factors that function as repressors of early auxin response genes at low auxin concentrations. Repression is thought to result from the interaction with auxin response factors (ARFs), proteins that bind to the auxin-responsive promoter element (AuxRE). Formation of heterodimers with ARF proteins may alter their ability to modulate early auxin response genes expression.</text>
</comment>
<evidence type="ECO:0000256" key="5">
    <source>
        <dbReference type="ARBA" id="ARBA00023015"/>
    </source>
</evidence>
<dbReference type="Proteomes" id="UP001652623">
    <property type="component" value="Chromosome 5"/>
</dbReference>
<evidence type="ECO:0000256" key="2">
    <source>
        <dbReference type="ARBA" id="ARBA00006728"/>
    </source>
</evidence>
<dbReference type="GO" id="GO:0006355">
    <property type="term" value="P:regulation of DNA-templated transcription"/>
    <property type="evidence" value="ECO:0007669"/>
    <property type="project" value="InterPro"/>
</dbReference>
<dbReference type="PANTHER" id="PTHR31734:SF2">
    <property type="entry name" value="AUXIN-RESPONSIVE PROTEIN IAA26"/>
    <property type="match status" value="1"/>
</dbReference>
<dbReference type="PANTHER" id="PTHR31734">
    <property type="entry name" value="AUXIN-RESPONSIVE PROTEIN IAA17"/>
    <property type="match status" value="1"/>
</dbReference>
<feature type="domain" description="PB1" evidence="12">
    <location>
        <begin position="216"/>
        <end position="325"/>
    </location>
</feature>
<dbReference type="Pfam" id="PF02309">
    <property type="entry name" value="AUX_IAA"/>
    <property type="match status" value="1"/>
</dbReference>
<organism evidence="13 14">
    <name type="scientific">Ziziphus jujuba</name>
    <name type="common">Chinese jujube</name>
    <name type="synonym">Ziziphus sativa</name>
    <dbReference type="NCBI Taxonomy" id="326968"/>
    <lineage>
        <taxon>Eukaryota</taxon>
        <taxon>Viridiplantae</taxon>
        <taxon>Streptophyta</taxon>
        <taxon>Embryophyta</taxon>
        <taxon>Tracheophyta</taxon>
        <taxon>Spermatophyta</taxon>
        <taxon>Magnoliopsida</taxon>
        <taxon>eudicotyledons</taxon>
        <taxon>Gunneridae</taxon>
        <taxon>Pentapetalae</taxon>
        <taxon>rosids</taxon>
        <taxon>fabids</taxon>
        <taxon>Rosales</taxon>
        <taxon>Rhamnaceae</taxon>
        <taxon>Paliureae</taxon>
        <taxon>Ziziphus</taxon>
    </lineage>
</organism>
<dbReference type="GO" id="GO:0009734">
    <property type="term" value="P:auxin-activated signaling pathway"/>
    <property type="evidence" value="ECO:0007669"/>
    <property type="project" value="UniProtKB-UniRule"/>
</dbReference>
<evidence type="ECO:0000256" key="1">
    <source>
        <dbReference type="ARBA" id="ARBA00004123"/>
    </source>
</evidence>
<dbReference type="InterPro" id="IPR033389">
    <property type="entry name" value="AUX/IAA_dom"/>
</dbReference>
<gene>
    <name evidence="14" type="primary">LOC107420373</name>
</gene>
<comment type="subunit">
    <text evidence="3 10">Homodimers and heterodimers.</text>
</comment>
<dbReference type="KEGG" id="zju:107420373"/>
<keyword evidence="6 10" id="KW-0804">Transcription</keyword>
<dbReference type="RefSeq" id="XP_015884795.1">
    <property type="nucleotide sequence ID" value="XM_016029309.4"/>
</dbReference>
<evidence type="ECO:0000259" key="12">
    <source>
        <dbReference type="PROSITE" id="PS51745"/>
    </source>
</evidence>
<feature type="region of interest" description="Disordered" evidence="11">
    <location>
        <begin position="185"/>
        <end position="213"/>
    </location>
</feature>
<dbReference type="InterPro" id="IPR053793">
    <property type="entry name" value="PB1-like"/>
</dbReference>
<name>A0A6P3ZWP4_ZIZJJ</name>
<dbReference type="AlphaFoldDB" id="A0A6P3ZWP4"/>
<feature type="compositionally biased region" description="Low complexity" evidence="11">
    <location>
        <begin position="126"/>
        <end position="135"/>
    </location>
</feature>
<keyword evidence="8 10" id="KW-0927">Auxin signaling pathway</keyword>
<feature type="compositionally biased region" description="Polar residues" evidence="11">
    <location>
        <begin position="136"/>
        <end position="157"/>
    </location>
</feature>
<evidence type="ECO:0000256" key="3">
    <source>
        <dbReference type="ARBA" id="ARBA00011726"/>
    </source>
</evidence>
<evidence type="ECO:0000256" key="6">
    <source>
        <dbReference type="ARBA" id="ARBA00023163"/>
    </source>
</evidence>